<feature type="signal peptide" evidence="6">
    <location>
        <begin position="1"/>
        <end position="22"/>
    </location>
</feature>
<dbReference type="Pfam" id="PF01547">
    <property type="entry name" value="SBP_bac_1"/>
    <property type="match status" value="1"/>
</dbReference>
<dbReference type="SUPFAM" id="SSF53850">
    <property type="entry name" value="Periplasmic binding protein-like II"/>
    <property type="match status" value="1"/>
</dbReference>
<gene>
    <name evidence="7" type="ORF">SAMN02982931_04693</name>
</gene>
<dbReference type="InterPro" id="IPR050490">
    <property type="entry name" value="Bact_solute-bd_prot1"/>
</dbReference>
<dbReference type="PANTHER" id="PTHR43649">
    <property type="entry name" value="ARABINOSE-BINDING PROTEIN-RELATED"/>
    <property type="match status" value="1"/>
</dbReference>
<organism evidence="7 8">
    <name type="scientific">Bauldia litoralis</name>
    <dbReference type="NCBI Taxonomy" id="665467"/>
    <lineage>
        <taxon>Bacteria</taxon>
        <taxon>Pseudomonadati</taxon>
        <taxon>Pseudomonadota</taxon>
        <taxon>Alphaproteobacteria</taxon>
        <taxon>Hyphomicrobiales</taxon>
        <taxon>Kaistiaceae</taxon>
        <taxon>Bauldia</taxon>
    </lineage>
</organism>
<name>A0A1G6EMI0_9HYPH</name>
<keyword evidence="3" id="KW-0813">Transport</keyword>
<dbReference type="PANTHER" id="PTHR43649:SF34">
    <property type="entry name" value="ABC TRANSPORTER PERIPLASMIC-BINDING PROTEIN YCJN-RELATED"/>
    <property type="match status" value="1"/>
</dbReference>
<dbReference type="AlphaFoldDB" id="A0A1G6EMI0"/>
<evidence type="ECO:0000313" key="8">
    <source>
        <dbReference type="Proteomes" id="UP000199071"/>
    </source>
</evidence>
<dbReference type="Proteomes" id="UP000199071">
    <property type="component" value="Unassembled WGS sequence"/>
</dbReference>
<dbReference type="Gene3D" id="3.40.190.10">
    <property type="entry name" value="Periplasmic binding protein-like II"/>
    <property type="match status" value="1"/>
</dbReference>
<evidence type="ECO:0000256" key="3">
    <source>
        <dbReference type="ARBA" id="ARBA00022448"/>
    </source>
</evidence>
<evidence type="ECO:0000256" key="6">
    <source>
        <dbReference type="SAM" id="SignalP"/>
    </source>
</evidence>
<evidence type="ECO:0000256" key="2">
    <source>
        <dbReference type="ARBA" id="ARBA00008520"/>
    </source>
</evidence>
<keyword evidence="7" id="KW-0762">Sugar transport</keyword>
<dbReference type="GO" id="GO:0042597">
    <property type="term" value="C:periplasmic space"/>
    <property type="evidence" value="ECO:0007669"/>
    <property type="project" value="UniProtKB-SubCell"/>
</dbReference>
<accession>A0A1G6EMI0</accession>
<dbReference type="InterPro" id="IPR006059">
    <property type="entry name" value="SBP"/>
</dbReference>
<keyword evidence="4 6" id="KW-0732">Signal</keyword>
<feature type="chain" id="PRO_5011660424" evidence="6">
    <location>
        <begin position="23"/>
        <end position="442"/>
    </location>
</feature>
<reference evidence="7 8" key="1">
    <citation type="submission" date="2016-10" db="EMBL/GenBank/DDBJ databases">
        <authorList>
            <person name="de Groot N.N."/>
        </authorList>
    </citation>
    <scope>NUCLEOTIDE SEQUENCE [LARGE SCALE GENOMIC DNA]</scope>
    <source>
        <strain evidence="7 8">ATCC 35022</strain>
    </source>
</reference>
<keyword evidence="8" id="KW-1185">Reference proteome</keyword>
<keyword evidence="5" id="KW-0574">Periplasm</keyword>
<dbReference type="STRING" id="665467.SAMN02982931_04693"/>
<evidence type="ECO:0000256" key="4">
    <source>
        <dbReference type="ARBA" id="ARBA00022729"/>
    </source>
</evidence>
<evidence type="ECO:0000313" key="7">
    <source>
        <dbReference type="EMBL" id="SDB58482.1"/>
    </source>
</evidence>
<dbReference type="RefSeq" id="WP_090881131.1">
    <property type="nucleotide sequence ID" value="NZ_FMXQ01000015.1"/>
</dbReference>
<dbReference type="OrthoDB" id="9805950at2"/>
<dbReference type="CDD" id="cd13585">
    <property type="entry name" value="PBP2_TMBP_like"/>
    <property type="match status" value="1"/>
</dbReference>
<evidence type="ECO:0000256" key="1">
    <source>
        <dbReference type="ARBA" id="ARBA00004418"/>
    </source>
</evidence>
<comment type="subcellular location">
    <subcellularLocation>
        <location evidence="1">Periplasm</location>
    </subcellularLocation>
</comment>
<sequence>MSKLKLAVIGGALALSALTANAALADITILAWPGGPEETALRKIVDNYNAIEDNDSKASLLFFSRDNFFDKMLADAAAGSKEFDVMLTTTYSVGQYASFMVPIDDLVTEEVKATFPQSALDSQSFEGHLYGIPTDLSVNFIYYRTDLFEQLMSDAAWQEKYTEIANAELGKDLEPKMPADWTWDDFVASALFFTKSINPDSPTRYGAALQMKNIIFSVMIWQTSAAGYGGNWMDADGNITVDSDAYRQALDIYKTIAEKGATPGGSASFEYSEANGAFGTGQVAFTLQWSAAYSELIDAEAYPQIEGKFDITHPAAGPAGVKTHFHALGLGVNKASEKQDEAKKFLAYLASEPVMTQYGKEGGKPPLSPALTEAYAGGRPDVLKMGEYASDYGVVMNGATSSKALAVYNVMAENFTGYWSGTIDQDTAIANVVAAMEEDFGK</sequence>
<proteinExistence type="inferred from homology"/>
<dbReference type="EMBL" id="FMXQ01000015">
    <property type="protein sequence ID" value="SDB58482.1"/>
    <property type="molecule type" value="Genomic_DNA"/>
</dbReference>
<evidence type="ECO:0000256" key="5">
    <source>
        <dbReference type="ARBA" id="ARBA00022764"/>
    </source>
</evidence>
<protein>
    <submittedName>
        <fullName evidence="7">Multiple sugar transport system substrate-binding protein</fullName>
    </submittedName>
</protein>
<comment type="similarity">
    <text evidence="2">Belongs to the bacterial solute-binding protein 1 family.</text>
</comment>